<accession>A0A6C0GMS2</accession>
<evidence type="ECO:0000256" key="1">
    <source>
        <dbReference type="SAM" id="SignalP"/>
    </source>
</evidence>
<organism evidence="2 3">
    <name type="scientific">Rhodocytophaga rosea</name>
    <dbReference type="NCBI Taxonomy" id="2704465"/>
    <lineage>
        <taxon>Bacteria</taxon>
        <taxon>Pseudomonadati</taxon>
        <taxon>Bacteroidota</taxon>
        <taxon>Cytophagia</taxon>
        <taxon>Cytophagales</taxon>
        <taxon>Rhodocytophagaceae</taxon>
        <taxon>Rhodocytophaga</taxon>
    </lineage>
</organism>
<reference evidence="2 3" key="1">
    <citation type="submission" date="2020-01" db="EMBL/GenBank/DDBJ databases">
        <authorList>
            <person name="Kim M.K."/>
        </authorList>
    </citation>
    <scope>NUCLEOTIDE SEQUENCE [LARGE SCALE GENOMIC DNA]</scope>
    <source>
        <strain evidence="2 3">172606-1</strain>
    </source>
</reference>
<evidence type="ECO:0000313" key="2">
    <source>
        <dbReference type="EMBL" id="QHT68933.1"/>
    </source>
</evidence>
<dbReference type="InterPro" id="IPR005297">
    <property type="entry name" value="Lipoprotein_repeat"/>
</dbReference>
<sequence>MKKKNSTWVAALLLTLLAGSLLFTACNKDDDEAPVVNSVQLKTDPTLGQYLADSAGRTLYVFSPDVAGQSVCSGNCLVAWPVFYSGNLKLPSELNSADFGTITRSDGTKQTTFRGWPLYYYEQDVAPGDVKGENVNQVWFVVNPDFKMMIARKGADLYLTDIDGRALYTFSPDANNTSNCSGNCIVNWPEFLAEDFKMPSPLKAADFTTITRADGKKQLSYKGKPLYYFKNDAQRGDINGKGVGNVWFLATP</sequence>
<proteinExistence type="predicted"/>
<protein>
    <recommendedName>
        <fullName evidence="4">Lipoprotein</fullName>
    </recommendedName>
</protein>
<dbReference type="PANTHER" id="PTHR39335">
    <property type="entry name" value="BLL4220 PROTEIN"/>
    <property type="match status" value="1"/>
</dbReference>
<evidence type="ECO:0008006" key="4">
    <source>
        <dbReference type="Google" id="ProtNLM"/>
    </source>
</evidence>
<dbReference type="Proteomes" id="UP000480178">
    <property type="component" value="Chromosome"/>
</dbReference>
<feature type="signal peptide" evidence="1">
    <location>
        <begin position="1"/>
        <end position="25"/>
    </location>
</feature>
<keyword evidence="3" id="KW-1185">Reference proteome</keyword>
<evidence type="ECO:0000313" key="3">
    <source>
        <dbReference type="Proteomes" id="UP000480178"/>
    </source>
</evidence>
<gene>
    <name evidence="2" type="ORF">GXP67_20910</name>
</gene>
<name>A0A6C0GMS2_9BACT</name>
<dbReference type="PANTHER" id="PTHR39335:SF1">
    <property type="entry name" value="BLL4220 PROTEIN"/>
    <property type="match status" value="1"/>
</dbReference>
<dbReference type="Pfam" id="PF03640">
    <property type="entry name" value="Lipoprotein_15"/>
    <property type="match status" value="3"/>
</dbReference>
<dbReference type="AlphaFoldDB" id="A0A6C0GMS2"/>
<keyword evidence="1" id="KW-0732">Signal</keyword>
<dbReference type="PROSITE" id="PS51257">
    <property type="entry name" value="PROKAR_LIPOPROTEIN"/>
    <property type="match status" value="1"/>
</dbReference>
<dbReference type="GO" id="GO:0043448">
    <property type="term" value="P:alkane catabolic process"/>
    <property type="evidence" value="ECO:0007669"/>
    <property type="project" value="TreeGrafter"/>
</dbReference>
<dbReference type="RefSeq" id="WP_162444930.1">
    <property type="nucleotide sequence ID" value="NZ_CP048222.1"/>
</dbReference>
<dbReference type="KEGG" id="rhoz:GXP67_20910"/>
<dbReference type="EMBL" id="CP048222">
    <property type="protein sequence ID" value="QHT68933.1"/>
    <property type="molecule type" value="Genomic_DNA"/>
</dbReference>
<feature type="chain" id="PRO_5025582095" description="Lipoprotein" evidence="1">
    <location>
        <begin position="26"/>
        <end position="252"/>
    </location>
</feature>